<gene>
    <name evidence="4" type="ORF">DFA_02900</name>
</gene>
<dbReference type="EMBL" id="GL883006">
    <property type="protein sequence ID" value="EGG24656.1"/>
    <property type="molecule type" value="Genomic_DNA"/>
</dbReference>
<dbReference type="GeneID" id="14877086"/>
<organism evidence="4 5">
    <name type="scientific">Cavenderia fasciculata</name>
    <name type="common">Slime mold</name>
    <name type="synonym">Dictyostelium fasciculatum</name>
    <dbReference type="NCBI Taxonomy" id="261658"/>
    <lineage>
        <taxon>Eukaryota</taxon>
        <taxon>Amoebozoa</taxon>
        <taxon>Evosea</taxon>
        <taxon>Eumycetozoa</taxon>
        <taxon>Dictyostelia</taxon>
        <taxon>Acytosteliales</taxon>
        <taxon>Cavenderiaceae</taxon>
        <taxon>Cavenderia</taxon>
    </lineage>
</organism>
<accession>F4PIS7</accession>
<dbReference type="Proteomes" id="UP000007797">
    <property type="component" value="Unassembled WGS sequence"/>
</dbReference>
<feature type="region of interest" description="Disordered" evidence="1">
    <location>
        <begin position="796"/>
        <end position="818"/>
    </location>
</feature>
<evidence type="ECO:0000256" key="1">
    <source>
        <dbReference type="SAM" id="MobiDB-lite"/>
    </source>
</evidence>
<dbReference type="InterPro" id="IPR001611">
    <property type="entry name" value="Leu-rich_rpt"/>
</dbReference>
<dbReference type="RefSeq" id="XP_004362507.1">
    <property type="nucleotide sequence ID" value="XM_004362450.1"/>
</dbReference>
<dbReference type="Pfam" id="PF22933">
    <property type="entry name" value="ComC_SSD"/>
    <property type="match status" value="2"/>
</dbReference>
<keyword evidence="2" id="KW-1133">Transmembrane helix</keyword>
<dbReference type="KEGG" id="dfa:DFA_02900"/>
<feature type="transmembrane region" description="Helical" evidence="2">
    <location>
        <begin position="2214"/>
        <end position="2239"/>
    </location>
</feature>
<dbReference type="SUPFAM" id="SSF52058">
    <property type="entry name" value="L domain-like"/>
    <property type="match status" value="2"/>
</dbReference>
<name>F4PIS7_CACFS</name>
<feature type="region of interest" description="Disordered" evidence="1">
    <location>
        <begin position="1894"/>
        <end position="1923"/>
    </location>
</feature>
<proteinExistence type="predicted"/>
<dbReference type="InterPro" id="IPR032675">
    <property type="entry name" value="LRR_dom_sf"/>
</dbReference>
<dbReference type="InterPro" id="IPR054484">
    <property type="entry name" value="ComC_SSD"/>
</dbReference>
<keyword evidence="5" id="KW-1185">Reference proteome</keyword>
<evidence type="ECO:0000256" key="2">
    <source>
        <dbReference type="SAM" id="Phobius"/>
    </source>
</evidence>
<evidence type="ECO:0000313" key="4">
    <source>
        <dbReference type="EMBL" id="EGG24656.1"/>
    </source>
</evidence>
<sequence length="2260" mass="247602">MSNSQVIPDDERMFDRLVKNERDKVASAIFLIRQYGRTIAQDQTLCTTTTEITCGTDTFDGQYRITAIVFLVGSFTDVGIPEPTTVLSLPALVIFRVDVTVPGTPVSNPSLNVLEQIKHLKNLTSIVINSDPTCTAIPADFINFDKLNTIVLGGNGLTVIPPSFLDGANSELVSITIDEPISQVSIIENRSFPKLYYLTLTTNCILGGPCIINVTSTYYPNLSRLEIQMLQNSYINVGYYININTGSNALVCNDVSNGAQCHLTIGYPSYLSILQISGQGSTYSPPIDASSYSMLYDLRLERMGLTTFPLASYPPLSLLNLIGNSISTIPSLPVPASLQTLRLKNNLLTTLDFSMFSNNNGLDLLELSGNTNFATITNQYCKHKISILSTAVTTVPDCFWCYSGLTGVLISDLQRPANFNCVVKINAASNLLATNMGSVIITGENLGYGHQDFGYRIIKMIPNAQMHLSVDTIPMNPTNYTLKLSSFVNPPTLNVTVVEGIVSIQSVSAQETGNSTIIKFHMISYNPYFSHTVLIGTTLCANITDIAPLRFDCTVPPLATGVYTVRIYNSFYEQAMPINFTFSYPVVNAITPLPALMGSNITLAGYFGLNFINPSISFMDQSGGASIAECDIKVMEENRIICQSNIAISNNARVLVEINSINTTFIITPQYICQQRTNNCSGNGQCDAIQGVCICKSNAFYNDCSKPYPIISSASYDSTNTKNVILNGDFGPYTITNSIIKINNTLDCAVSFVLQQLINCTLGQSPNYGLSSVHLEIYSATNSIDTTVRNILYLRPPTNNNGGTTTTTTTSTTGGSLTPQEQCEKDTFNCYGHGKCDINGICQCDDNYNPVDNCFTKFSNTTIKPNTTSPTVSFDIDGIDFQFEIVSIQELDLDAVVLKELFISNYSWNVNVSSNNIITIVNYQLNTTTNSSSSSPSSSFQSVLVSSTISFSTQSRDIQFGDQTLHINPNSIKLAVNITNWQYSSNLATLRVVFRTIINNNQTVEYDCEDKNVEPLTYDSVSSLQYLRVVKDNVQFNGRFIDFALSDGRPTYSQTQLISLSQHPNNDEQSIAMIGINFPQCKSCVLDPDFTPLLIDKENDSGCGDDSKSNTWRIIVGAVVGGVGAVAIVTASIITIKKIQKRNKFNAHVQNNRLCSLVFFCENLPDGFTHITQISIIVNTFTNVGIPDPNTVLDLPYLRLFNLLYKDPSKQVANQTINLLEYMRPLTNLTSINIVSDPSLTYLPTTGFDSRAKLEMFTVDSINIRAVPEGFLNNSIKLNFLQFLAPIESIVIDDSYNFPSLKTLQIHSNRTTASLGLHFLNITTKSFPILENCNIVSLPGSNTTVYHSISNLNSLYCGALDENGGDCHLVIGNPQSSQFVTVRGHQSTLSPFPIVGSDFPELKFLTLGYMDLVSWPVQSYPPKLVVLNLSNNKFTTVSPLPVPKSVSNFMVADNELTGVIDIDSIFSNNNGGVLSFENNLGLDQPLSNNNYCKHQLYIRNTSIPSVPPCFWCYKEYRTTGFVVFETDLSLPSGFTCPYNLNVPMLVTSNKTVNFTGSNVGWGRVQTPNYTLTSIIPNNQMVAVFDQAYQYPTLFPFKLAPFVSPPLVNINVIEGGVKIGNITTQQTPNVTTIIVTMSEYNSYFSHFFVVDASTTCTNISNPQSNKFVCQVPPLTSGIHQLSVWNDYYSQALSFSFDATYPNIIEVTGLPSPLGSNITLTGNFGTLVSGLQVSILNGRMDTAQCVVKSVTTTTIICETGMSIVNTQVDIIVDVDGYQASYLVTLFELCTLTTNNCHGNGVCDHSGDSYPIISSASYDSTNNKLVTLNGDFGPYPITNVMIKINNTLNCTGNDKSQFQINCTLEQSPPFGLSSVYLQLNNQVDGLNTTARNILILRPTGNGGGSTTTTTTTTTTSTTSGGSSNTPQQQCEKDTFNCYGHGKCDNNGICQCDDNYNPVDNCFTKFTNTTIKPNTTDPTVSFDIDGIDFQFEIVSIQELDLDGNTILKELFISNYSWNVNVSSNNIITIVNYQLNTTTNSSSSSPSSSSSFQSVLVLSTISFSTQSRDIQFGDQTLHINPNSIKLAVNITNWQYSSNLATLRVVFRTIINNNQSVEYECEDKQIESLTYDSLSSLQYLRVVKDNVQFNGRFIDFALSDGRPTYSQTQLISLTQSDGGDDEQSIVMIGVGLPQCNECVLDPDFTPLLIDKSECGHSDSWRIIVGAVVGGVGGAAIIVASVLTYLKIRKGKIFDQRLSVKMKGMGQ</sequence>
<dbReference type="InterPro" id="IPR053331">
    <property type="entry name" value="EGF-like_comC"/>
</dbReference>
<feature type="domain" description="ComC supersandwich" evidence="3">
    <location>
        <begin position="1963"/>
        <end position="2199"/>
    </location>
</feature>
<feature type="compositionally biased region" description="Low complexity" evidence="1">
    <location>
        <begin position="1903"/>
        <end position="1922"/>
    </location>
</feature>
<evidence type="ECO:0000313" key="5">
    <source>
        <dbReference type="Proteomes" id="UP000007797"/>
    </source>
</evidence>
<reference evidence="5" key="1">
    <citation type="journal article" date="2011" name="Genome Res.">
        <title>Phylogeny-wide analysis of social amoeba genomes highlights ancient origins for complex intercellular communication.</title>
        <authorList>
            <person name="Heidel A.J."/>
            <person name="Lawal H.M."/>
            <person name="Felder M."/>
            <person name="Schilde C."/>
            <person name="Helps N.R."/>
            <person name="Tunggal B."/>
            <person name="Rivero F."/>
            <person name="John U."/>
            <person name="Schleicher M."/>
            <person name="Eichinger L."/>
            <person name="Platzer M."/>
            <person name="Noegel A.A."/>
            <person name="Schaap P."/>
            <person name="Gloeckner G."/>
        </authorList>
    </citation>
    <scope>NUCLEOTIDE SEQUENCE [LARGE SCALE GENOMIC DNA]</scope>
    <source>
        <strain evidence="5">SH3</strain>
    </source>
</reference>
<feature type="domain" description="ComC supersandwich" evidence="3">
    <location>
        <begin position="859"/>
        <end position="1091"/>
    </location>
</feature>
<keyword evidence="2" id="KW-0812">Transmembrane</keyword>
<protein>
    <submittedName>
        <fullName evidence="4">EGF-like protein</fullName>
    </submittedName>
</protein>
<dbReference type="PROSITE" id="PS51450">
    <property type="entry name" value="LRR"/>
    <property type="match status" value="1"/>
</dbReference>
<feature type="compositionally biased region" description="Low complexity" evidence="1">
    <location>
        <begin position="798"/>
        <end position="816"/>
    </location>
</feature>
<evidence type="ECO:0000259" key="3">
    <source>
        <dbReference type="Pfam" id="PF22933"/>
    </source>
</evidence>
<keyword evidence="2" id="KW-0472">Membrane</keyword>
<dbReference type="PANTHER" id="PTHR24032">
    <property type="entry name" value="EGF-LIKE DOMAIN-CONTAINING PROTEIN-RELATED-RELATED"/>
    <property type="match status" value="1"/>
</dbReference>
<dbReference type="Gene3D" id="3.80.10.10">
    <property type="entry name" value="Ribonuclease Inhibitor"/>
    <property type="match status" value="2"/>
</dbReference>